<dbReference type="PANTHER" id="PTHR43318">
    <property type="entry name" value="UDP-N-ACETYLGLUCOSAMINE 4,6-DEHYDRATASE"/>
    <property type="match status" value="1"/>
</dbReference>
<sequence>MNQLLDYVFKLPRRWKRVISLLLDVVAITVAYWGAWIIRVDTDQVLFQQGNWVLLGIILPVTILAFIKFGLYRAVLRYMGVKVAGSILAGIGIATFALVLAGFFTGYALPRTVPLLFAMLLLIFIAGSRFLVRAFVATSGRKSREKVVIYGAGSAGRQLAHALIHGNEYDPFTFIDDDKNLQNTSVLGRPVYSFGHLKHMLNETSIKQVLLAMPNIPRSQRSLILAKLEPLKVEVKSIPAMSDLVSGDASIDQLREVAIEDLLGREPVAPDVNLMGKNITDKVVMVTGAGGSIGSELCRQIVLQRPKELVLFELSEFALYSIDSELNKLVTKHNLGVVIKPIIGTVQKANRVETVMRTFGVQTVYHAAAYKHVPLVEYNIVEGVRNNVFGTYYTAKAAAEVGVERFVLVSTDKAVRPTNIMGTSKRVAELALQALAKRYENTTFCMVRFGNVLGSSGSVVPLFREQIRKGGPVTVTHKDITRYFMTIPEASQLVIQAGAMGKGGDVFVLDMGDSVKISDLARKMIHLMGLEVRDLNNPEGDIEVQFTGLRPGEKLYEELLIGDNVEATYHPRIMTAQEVSLEWDDFQDLLAALDTSCHSFDIPAVQKLLLSAPTGYQPSSALCDLVWQGTEEKVSKKHLESPVSPTEGSLH</sequence>
<dbReference type="InterPro" id="IPR029063">
    <property type="entry name" value="SAM-dependent_MTases_sf"/>
</dbReference>
<feature type="transmembrane region" description="Helical" evidence="2">
    <location>
        <begin position="115"/>
        <end position="136"/>
    </location>
</feature>
<keyword evidence="2" id="KW-0472">Membrane</keyword>
<feature type="transmembrane region" description="Helical" evidence="2">
    <location>
        <begin position="21"/>
        <end position="40"/>
    </location>
</feature>
<dbReference type="InterPro" id="IPR036291">
    <property type="entry name" value="NAD(P)-bd_dom_sf"/>
</dbReference>
<keyword evidence="5" id="KW-1185">Reference proteome</keyword>
<keyword evidence="2" id="KW-1133">Transmembrane helix</keyword>
<evidence type="ECO:0000256" key="1">
    <source>
        <dbReference type="ARBA" id="ARBA00007430"/>
    </source>
</evidence>
<protein>
    <submittedName>
        <fullName evidence="4">FlaA1/EpsC-like NDP-sugar epimerase</fullName>
    </submittedName>
</protein>
<dbReference type="Proteomes" id="UP000295729">
    <property type="component" value="Unassembled WGS sequence"/>
</dbReference>
<reference evidence="4 5" key="1">
    <citation type="submission" date="2019-03" db="EMBL/GenBank/DDBJ databases">
        <title>Genomic Encyclopedia of Type Strains, Phase IV (KMG-IV): sequencing the most valuable type-strain genomes for metagenomic binning, comparative biology and taxonomic classification.</title>
        <authorList>
            <person name="Goeker M."/>
        </authorList>
    </citation>
    <scope>NUCLEOTIDE SEQUENCE [LARGE SCALE GENOMIC DNA]</scope>
    <source>
        <strain evidence="4 5">DSM 5604</strain>
    </source>
</reference>
<name>A0A4R6X7X5_9GAMM</name>
<comment type="similarity">
    <text evidence="1">Belongs to the polysaccharide synthase family.</text>
</comment>
<feature type="transmembrane region" description="Helical" evidence="2">
    <location>
        <begin position="83"/>
        <end position="109"/>
    </location>
</feature>
<dbReference type="SUPFAM" id="SSF53335">
    <property type="entry name" value="S-adenosyl-L-methionine-dependent methyltransferases"/>
    <property type="match status" value="1"/>
</dbReference>
<accession>A0A4R6X7X5</accession>
<proteinExistence type="inferred from homology"/>
<dbReference type="RefSeq" id="WP_133562145.1">
    <property type="nucleotide sequence ID" value="NZ_SNZA01000003.1"/>
</dbReference>
<dbReference type="EMBL" id="SNZA01000003">
    <property type="protein sequence ID" value="TDR13087.1"/>
    <property type="molecule type" value="Genomic_DNA"/>
</dbReference>
<feature type="domain" description="Polysaccharide biosynthesis protein CapD-like" evidence="3">
    <location>
        <begin position="284"/>
        <end position="577"/>
    </location>
</feature>
<evidence type="ECO:0000313" key="5">
    <source>
        <dbReference type="Proteomes" id="UP000295729"/>
    </source>
</evidence>
<dbReference type="Pfam" id="PF02719">
    <property type="entry name" value="Polysacc_synt_2"/>
    <property type="match status" value="1"/>
</dbReference>
<organism evidence="4 5">
    <name type="scientific">Marinomonas communis</name>
    <dbReference type="NCBI Taxonomy" id="28254"/>
    <lineage>
        <taxon>Bacteria</taxon>
        <taxon>Pseudomonadati</taxon>
        <taxon>Pseudomonadota</taxon>
        <taxon>Gammaproteobacteria</taxon>
        <taxon>Oceanospirillales</taxon>
        <taxon>Oceanospirillaceae</taxon>
        <taxon>Marinomonas</taxon>
    </lineage>
</organism>
<dbReference type="SUPFAM" id="SSF51735">
    <property type="entry name" value="NAD(P)-binding Rossmann-fold domains"/>
    <property type="match status" value="1"/>
</dbReference>
<feature type="transmembrane region" description="Helical" evidence="2">
    <location>
        <begin position="52"/>
        <end position="71"/>
    </location>
</feature>
<dbReference type="Pfam" id="PF13727">
    <property type="entry name" value="CoA_binding_3"/>
    <property type="match status" value="1"/>
</dbReference>
<dbReference type="OrthoDB" id="9803111at2"/>
<evidence type="ECO:0000259" key="3">
    <source>
        <dbReference type="Pfam" id="PF02719"/>
    </source>
</evidence>
<dbReference type="AlphaFoldDB" id="A0A4R6X7X5"/>
<dbReference type="CDD" id="cd05237">
    <property type="entry name" value="UDP_invert_4-6DH_SDR_e"/>
    <property type="match status" value="1"/>
</dbReference>
<dbReference type="InterPro" id="IPR003869">
    <property type="entry name" value="Polysac_CapD-like"/>
</dbReference>
<comment type="caution">
    <text evidence="4">The sequence shown here is derived from an EMBL/GenBank/DDBJ whole genome shotgun (WGS) entry which is preliminary data.</text>
</comment>
<gene>
    <name evidence="4" type="ORF">C8D85_1961</name>
</gene>
<evidence type="ECO:0000313" key="4">
    <source>
        <dbReference type="EMBL" id="TDR13087.1"/>
    </source>
</evidence>
<evidence type="ECO:0000256" key="2">
    <source>
        <dbReference type="SAM" id="Phobius"/>
    </source>
</evidence>
<dbReference type="PANTHER" id="PTHR43318:SF1">
    <property type="entry name" value="POLYSACCHARIDE BIOSYNTHESIS PROTEIN EPSC-RELATED"/>
    <property type="match status" value="1"/>
</dbReference>
<dbReference type="InterPro" id="IPR051203">
    <property type="entry name" value="Polysaccharide_Synthase-Rel"/>
</dbReference>
<keyword evidence="2" id="KW-0812">Transmembrane</keyword>
<dbReference type="Gene3D" id="3.40.50.720">
    <property type="entry name" value="NAD(P)-binding Rossmann-like Domain"/>
    <property type="match status" value="2"/>
</dbReference>